<dbReference type="Proteomes" id="UP000018466">
    <property type="component" value="Unassembled WGS sequence"/>
</dbReference>
<organism evidence="3 4">
    <name type="scientific">Stomatobaculum longum</name>
    <dbReference type="NCBI Taxonomy" id="796942"/>
    <lineage>
        <taxon>Bacteria</taxon>
        <taxon>Bacillati</taxon>
        <taxon>Bacillota</taxon>
        <taxon>Clostridia</taxon>
        <taxon>Lachnospirales</taxon>
        <taxon>Lachnospiraceae</taxon>
        <taxon>Stomatobaculum</taxon>
    </lineage>
</organism>
<dbReference type="InterPro" id="IPR033186">
    <property type="entry name" value="HerA_C"/>
</dbReference>
<name>A0AA36Y6F5_9FIRM</name>
<dbReference type="GeneID" id="86939991"/>
<accession>A0AA36Y6F5</accession>
<evidence type="ECO:0000256" key="1">
    <source>
        <dbReference type="SAM" id="Coils"/>
    </source>
</evidence>
<reference evidence="3 4" key="1">
    <citation type="submission" date="2011-10" db="EMBL/GenBank/DDBJ databases">
        <title>The Genome Sequence of Lachnospiraceae bacterium ACC2.</title>
        <authorList>
            <consortium name="The Broad Institute Genome Sequencing Platform"/>
            <person name="Earl A."/>
            <person name="Ward D."/>
            <person name="Feldgarden M."/>
            <person name="Gevers D."/>
            <person name="Sizova M."/>
            <person name="Hazen A."/>
            <person name="Epstein S."/>
            <person name="Young S.K."/>
            <person name="Zeng Q."/>
            <person name="Gargeya S."/>
            <person name="Fitzgerald M."/>
            <person name="Haas B."/>
            <person name="Abouelleil A."/>
            <person name="Alvarado L."/>
            <person name="Arachchi H.M."/>
            <person name="Berlin A."/>
            <person name="Brown A."/>
            <person name="Chapman S.B."/>
            <person name="Chen Z."/>
            <person name="Dunbar C."/>
            <person name="Freedman E."/>
            <person name="Gearin G."/>
            <person name="Goldberg J."/>
            <person name="Griggs A."/>
            <person name="Gujja S."/>
            <person name="Heiman D."/>
            <person name="Howarth C."/>
            <person name="Larson L."/>
            <person name="Lui A."/>
            <person name="MacDonald P.J.P."/>
            <person name="Montmayeur A."/>
            <person name="Murphy C."/>
            <person name="Neiman D."/>
            <person name="Pearson M."/>
            <person name="Priest M."/>
            <person name="Roberts A."/>
            <person name="Saif S."/>
            <person name="Shea T."/>
            <person name="Shenoy N."/>
            <person name="Sisk P."/>
            <person name="Stolte C."/>
            <person name="Sykes S."/>
            <person name="Wortman J."/>
            <person name="Nusbaum C."/>
            <person name="Birren B."/>
        </authorList>
    </citation>
    <scope>NUCLEOTIDE SEQUENCE [LARGE SCALE GENOMIC DNA]</scope>
    <source>
        <strain evidence="3 4">ACC2</strain>
    </source>
</reference>
<dbReference type="CDD" id="cd01127">
    <property type="entry name" value="TrwB_TraG_TraD_VirD4"/>
    <property type="match status" value="1"/>
</dbReference>
<dbReference type="EMBL" id="AGEL01000003">
    <property type="protein sequence ID" value="EHO18010.1"/>
    <property type="molecule type" value="Genomic_DNA"/>
</dbReference>
<keyword evidence="4" id="KW-1185">Reference proteome</keyword>
<evidence type="ECO:0000313" key="3">
    <source>
        <dbReference type="EMBL" id="EHO18010.1"/>
    </source>
</evidence>
<feature type="coiled-coil region" evidence="1">
    <location>
        <begin position="422"/>
        <end position="500"/>
    </location>
</feature>
<dbReference type="SUPFAM" id="SSF52540">
    <property type="entry name" value="P-loop containing nucleoside triphosphate hydrolases"/>
    <property type="match status" value="1"/>
</dbReference>
<evidence type="ECO:0000259" key="2">
    <source>
        <dbReference type="Pfam" id="PF05872"/>
    </source>
</evidence>
<feature type="domain" description="Helicase HerA-like C-terminal" evidence="2">
    <location>
        <begin position="13"/>
        <end position="492"/>
    </location>
</feature>
<proteinExistence type="predicted"/>
<gene>
    <name evidence="3" type="ORF">HMPREF9623_00194</name>
</gene>
<dbReference type="Gene3D" id="3.40.50.300">
    <property type="entry name" value="P-loop containing nucleotide triphosphate hydrolases"/>
    <property type="match status" value="2"/>
</dbReference>
<protein>
    <recommendedName>
        <fullName evidence="2">Helicase HerA-like C-terminal domain-containing protein</fullName>
    </recommendedName>
</protein>
<comment type="caution">
    <text evidence="3">The sequence shown here is derived from an EMBL/GenBank/DDBJ whole genome shotgun (WGS) entry which is preliminary data.</text>
</comment>
<evidence type="ECO:0000313" key="4">
    <source>
        <dbReference type="Proteomes" id="UP000018466"/>
    </source>
</evidence>
<dbReference type="AlphaFoldDB" id="A0AA36Y6F5"/>
<sequence>MYDQQAVWVGSSGDEHCTLRLKQANRHGLIAGATGTGKTVTLKVMAESFSDAGVPVFLADVKGDLAGMCRPGEDSADMQARIARFGLQEAGFRYRAYPTEFWDIFGKQGFPLRTTVSEFGPLLFARLLDLNKIQSDLLEIIFRIADEEGLLLLDMKDLKSMVRYVEENADAYREQYGNIGKSSTGAILRALVALEGKGGAQFFGEPALQISDWMRVDADGRGYVNILDSTSLIQDPTIYSTFMLWMLNELFTELPEAGDLEKPKMVFFFDEAHLLFDNAPKTLLDKIEQVVKLIRSKGVGVYFITQNPSDIPGGVLAQLGNKVQHALRAYTPAEQKGVKAAAESFRKNPAFDTATALQELKTAEALVSFLDEGGAPEEVRIASILPPQSKFGALDAITRQAAILASSLRDKYAEEVDRESAYELLLQRVDEQAAAAAKAKEEAEAEKQAAKEAAAAEKQAAKEAAAAEKQAAKEAAAAAKQAEKEAAAAAREEKKKAAQQKRIFASIGGSVTGTIGREVGKQLGKSAGGSFGKQLGGNVGASLGRGILKTLLKF</sequence>
<dbReference type="InterPro" id="IPR051162">
    <property type="entry name" value="T4SS_component"/>
</dbReference>
<dbReference type="InterPro" id="IPR027417">
    <property type="entry name" value="P-loop_NTPase"/>
</dbReference>
<dbReference type="RefSeq" id="WP_009532029.1">
    <property type="nucleotide sequence ID" value="NZ_JH590861.1"/>
</dbReference>
<dbReference type="PANTHER" id="PTHR30121:SF6">
    <property type="entry name" value="SLR6007 PROTEIN"/>
    <property type="match status" value="1"/>
</dbReference>
<keyword evidence="1" id="KW-0175">Coiled coil</keyword>
<dbReference type="PANTHER" id="PTHR30121">
    <property type="entry name" value="UNCHARACTERIZED PROTEIN YJGR-RELATED"/>
    <property type="match status" value="1"/>
</dbReference>
<dbReference type="Pfam" id="PF05872">
    <property type="entry name" value="HerA_C"/>
    <property type="match status" value="1"/>
</dbReference>